<organism evidence="3 4">
    <name type="scientific">candidate division TA06 bacterium B3_TA06</name>
    <dbReference type="NCBI Taxonomy" id="2012487"/>
    <lineage>
        <taxon>Bacteria</taxon>
        <taxon>Bacteria division TA06</taxon>
    </lineage>
</organism>
<dbReference type="InterPro" id="IPR002869">
    <property type="entry name" value="Pyrv_flavodox_OxRed_cen"/>
</dbReference>
<dbReference type="GO" id="GO:0019164">
    <property type="term" value="F:pyruvate synthase activity"/>
    <property type="evidence" value="ECO:0007669"/>
    <property type="project" value="UniProtKB-EC"/>
</dbReference>
<dbReference type="InterPro" id="IPR051626">
    <property type="entry name" value="Oxidoreductase_gamma_subunit"/>
</dbReference>
<dbReference type="InterPro" id="IPR019752">
    <property type="entry name" value="Pyrv/ketoisovalerate_OxRed_cat"/>
</dbReference>
<dbReference type="AlphaFoldDB" id="A0A532VAL5"/>
<sequence length="186" mass="20124">MLEIRFHGRGGQGTVIASKVLAVAVAKEGRYVQTFPEYGVERRGAPVVAFTRIDTEPIYIRSKIYAPDHLLVLDPTLIAAIDVTEGLKSGGWIIINTEKKAADFPQFKDFKVAIVDATSIALKHRIGSKAAPIVNSAILGAFAKITGFVGIEAVREAVHELSPVKKDENVKAAQEAYDVAKAPEEK</sequence>
<dbReference type="GO" id="GO:0043807">
    <property type="term" value="F:3-methyl-2-oxobutanoate dehydrogenase (ferredoxin) activity"/>
    <property type="evidence" value="ECO:0007669"/>
    <property type="project" value="UniProtKB-EC"/>
</dbReference>
<evidence type="ECO:0000256" key="1">
    <source>
        <dbReference type="ARBA" id="ARBA00023002"/>
    </source>
</evidence>
<feature type="domain" description="Pyruvate/ketoisovalerate oxidoreductase catalytic" evidence="2">
    <location>
        <begin position="10"/>
        <end position="178"/>
    </location>
</feature>
<dbReference type="EC" id="1.2.7.1" evidence="3"/>
<protein>
    <submittedName>
        <fullName evidence="3">Pyruvate ferredoxin oxidoreductase</fullName>
        <ecNumber evidence="3">1.2.7.1</ecNumber>
        <ecNumber evidence="3">1.2.7.7</ecNumber>
    </submittedName>
</protein>
<dbReference type="Gene3D" id="3.40.920.10">
    <property type="entry name" value="Pyruvate-ferredoxin oxidoreductase, PFOR, domain III"/>
    <property type="match status" value="1"/>
</dbReference>
<dbReference type="NCBIfam" id="TIGR02175">
    <property type="entry name" value="PorC_KorC"/>
    <property type="match status" value="1"/>
</dbReference>
<reference evidence="3 4" key="1">
    <citation type="submission" date="2017-06" db="EMBL/GenBank/DDBJ databases">
        <title>Novel microbial phyla capable of carbon fixation and sulfur reduction in deep-sea sediments.</title>
        <authorList>
            <person name="Huang J."/>
            <person name="Baker B."/>
            <person name="Wang Y."/>
        </authorList>
    </citation>
    <scope>NUCLEOTIDE SEQUENCE [LARGE SCALE GENOMIC DNA]</scope>
    <source>
        <strain evidence="3">B3_TA06</strain>
    </source>
</reference>
<dbReference type="Pfam" id="PF01558">
    <property type="entry name" value="POR"/>
    <property type="match status" value="1"/>
</dbReference>
<dbReference type="EMBL" id="NJBO01000001">
    <property type="protein sequence ID" value="TKJ44250.1"/>
    <property type="molecule type" value="Genomic_DNA"/>
</dbReference>
<evidence type="ECO:0000259" key="2">
    <source>
        <dbReference type="Pfam" id="PF01558"/>
    </source>
</evidence>
<comment type="caution">
    <text evidence="3">The sequence shown here is derived from an EMBL/GenBank/DDBJ whole genome shotgun (WGS) entry which is preliminary data.</text>
</comment>
<evidence type="ECO:0000313" key="3">
    <source>
        <dbReference type="EMBL" id="TKJ44250.1"/>
    </source>
</evidence>
<gene>
    <name evidence="3" type="ORF">CEE36_00470</name>
</gene>
<dbReference type="SUPFAM" id="SSF53323">
    <property type="entry name" value="Pyruvate-ferredoxin oxidoreductase, PFOR, domain III"/>
    <property type="match status" value="1"/>
</dbReference>
<proteinExistence type="predicted"/>
<name>A0A532VAL5_UNCT6</name>
<dbReference type="Proteomes" id="UP000317778">
    <property type="component" value="Unassembled WGS sequence"/>
</dbReference>
<dbReference type="PANTHER" id="PTHR43366">
    <property type="entry name" value="PYRUVATE SYNTHASE SUBUNIT PORC"/>
    <property type="match status" value="1"/>
</dbReference>
<dbReference type="PANTHER" id="PTHR43366:SF1">
    <property type="entry name" value="PYRUVATE SYNTHASE SUBUNIT PORC"/>
    <property type="match status" value="1"/>
</dbReference>
<accession>A0A532VAL5</accession>
<dbReference type="EC" id="1.2.7.7" evidence="3"/>
<evidence type="ECO:0000313" key="4">
    <source>
        <dbReference type="Proteomes" id="UP000317778"/>
    </source>
</evidence>
<keyword evidence="1 3" id="KW-0560">Oxidoreductase</keyword>
<keyword evidence="3" id="KW-0670">Pyruvate</keyword>
<dbReference type="InterPro" id="IPR011894">
    <property type="entry name" value="PorC_KorC"/>
</dbReference>